<sequence length="158" mass="17652">MIEIFTDGSTRPTNPGPSGYGIAWYQDGKSFMEQSGFLGDDLTNNIAEYVALIVALKSLHEFQDMNVVIRSDSMLVVKQVSGLWRVKQPHLRGLYEEAIKLRTAHQKVGRYITLKHVKAHVGIAGNERADDLALKAVLNRTLCSKWILDLVSEVREAA</sequence>
<comment type="similarity">
    <text evidence="2">Belongs to the RNase H family.</text>
</comment>
<evidence type="ECO:0000256" key="4">
    <source>
        <dbReference type="ARBA" id="ARBA00022722"/>
    </source>
</evidence>
<dbReference type="GO" id="GO:0046872">
    <property type="term" value="F:metal ion binding"/>
    <property type="evidence" value="ECO:0007669"/>
    <property type="project" value="UniProtKB-KW"/>
</dbReference>
<dbReference type="GO" id="GO:0043137">
    <property type="term" value="P:DNA replication, removal of RNA primer"/>
    <property type="evidence" value="ECO:0007669"/>
    <property type="project" value="TreeGrafter"/>
</dbReference>
<accession>A0A0F9U5D7</accession>
<dbReference type="GO" id="GO:0004523">
    <property type="term" value="F:RNA-DNA hybrid ribonuclease activity"/>
    <property type="evidence" value="ECO:0007669"/>
    <property type="project" value="UniProtKB-EC"/>
</dbReference>
<dbReference type="EMBL" id="LAZR01000143">
    <property type="protein sequence ID" value="KKN86809.1"/>
    <property type="molecule type" value="Genomic_DNA"/>
</dbReference>
<evidence type="ECO:0000256" key="2">
    <source>
        <dbReference type="ARBA" id="ARBA00005300"/>
    </source>
</evidence>
<dbReference type="InterPro" id="IPR012337">
    <property type="entry name" value="RNaseH-like_sf"/>
</dbReference>
<dbReference type="PANTHER" id="PTHR10642">
    <property type="entry name" value="RIBONUCLEASE H1"/>
    <property type="match status" value="1"/>
</dbReference>
<dbReference type="CDD" id="cd09279">
    <property type="entry name" value="RNase_HI_like"/>
    <property type="match status" value="1"/>
</dbReference>
<evidence type="ECO:0000256" key="7">
    <source>
        <dbReference type="ARBA" id="ARBA00022801"/>
    </source>
</evidence>
<evidence type="ECO:0000256" key="1">
    <source>
        <dbReference type="ARBA" id="ARBA00000077"/>
    </source>
</evidence>
<evidence type="ECO:0000256" key="3">
    <source>
        <dbReference type="ARBA" id="ARBA00012180"/>
    </source>
</evidence>
<organism evidence="9">
    <name type="scientific">marine sediment metagenome</name>
    <dbReference type="NCBI Taxonomy" id="412755"/>
    <lineage>
        <taxon>unclassified sequences</taxon>
        <taxon>metagenomes</taxon>
        <taxon>ecological metagenomes</taxon>
    </lineage>
</organism>
<dbReference type="SUPFAM" id="SSF53098">
    <property type="entry name" value="Ribonuclease H-like"/>
    <property type="match status" value="1"/>
</dbReference>
<evidence type="ECO:0000259" key="8">
    <source>
        <dbReference type="PROSITE" id="PS50879"/>
    </source>
</evidence>
<evidence type="ECO:0000256" key="6">
    <source>
        <dbReference type="ARBA" id="ARBA00022759"/>
    </source>
</evidence>
<evidence type="ECO:0000313" key="9">
    <source>
        <dbReference type="EMBL" id="KKN86809.1"/>
    </source>
</evidence>
<feature type="domain" description="RNase H type-1" evidence="8">
    <location>
        <begin position="1"/>
        <end position="138"/>
    </location>
</feature>
<gene>
    <name evidence="9" type="ORF">LCGC14_0263680</name>
</gene>
<proteinExistence type="inferred from homology"/>
<dbReference type="GO" id="GO:0003676">
    <property type="term" value="F:nucleic acid binding"/>
    <property type="evidence" value="ECO:0007669"/>
    <property type="project" value="InterPro"/>
</dbReference>
<dbReference type="Gene3D" id="3.30.420.10">
    <property type="entry name" value="Ribonuclease H-like superfamily/Ribonuclease H"/>
    <property type="match status" value="1"/>
</dbReference>
<dbReference type="InterPro" id="IPR036397">
    <property type="entry name" value="RNaseH_sf"/>
</dbReference>
<dbReference type="EC" id="3.1.26.4" evidence="3"/>
<keyword evidence="6" id="KW-0255">Endonuclease</keyword>
<dbReference type="Pfam" id="PF00075">
    <property type="entry name" value="RNase_H"/>
    <property type="match status" value="1"/>
</dbReference>
<dbReference type="InterPro" id="IPR002156">
    <property type="entry name" value="RNaseH_domain"/>
</dbReference>
<name>A0A0F9U5D7_9ZZZZ</name>
<dbReference type="PANTHER" id="PTHR10642:SF26">
    <property type="entry name" value="RIBONUCLEASE H1"/>
    <property type="match status" value="1"/>
</dbReference>
<dbReference type="PROSITE" id="PS50879">
    <property type="entry name" value="RNASE_H_1"/>
    <property type="match status" value="1"/>
</dbReference>
<reference evidence="9" key="1">
    <citation type="journal article" date="2015" name="Nature">
        <title>Complex archaea that bridge the gap between prokaryotes and eukaryotes.</title>
        <authorList>
            <person name="Spang A."/>
            <person name="Saw J.H."/>
            <person name="Jorgensen S.L."/>
            <person name="Zaremba-Niedzwiedzka K."/>
            <person name="Martijn J."/>
            <person name="Lind A.E."/>
            <person name="van Eijk R."/>
            <person name="Schleper C."/>
            <person name="Guy L."/>
            <person name="Ettema T.J."/>
        </authorList>
    </citation>
    <scope>NUCLEOTIDE SEQUENCE</scope>
</reference>
<dbReference type="InterPro" id="IPR050092">
    <property type="entry name" value="RNase_H"/>
</dbReference>
<keyword evidence="7" id="KW-0378">Hydrolase</keyword>
<dbReference type="AlphaFoldDB" id="A0A0F9U5D7"/>
<evidence type="ECO:0000256" key="5">
    <source>
        <dbReference type="ARBA" id="ARBA00022723"/>
    </source>
</evidence>
<keyword evidence="4" id="KW-0540">Nuclease</keyword>
<protein>
    <recommendedName>
        <fullName evidence="3">ribonuclease H</fullName>
        <ecNumber evidence="3">3.1.26.4</ecNumber>
    </recommendedName>
</protein>
<comment type="caution">
    <text evidence="9">The sequence shown here is derived from an EMBL/GenBank/DDBJ whole genome shotgun (WGS) entry which is preliminary data.</text>
</comment>
<keyword evidence="5" id="KW-0479">Metal-binding</keyword>
<comment type="catalytic activity">
    <reaction evidence="1">
        <text>Endonucleolytic cleavage to 5'-phosphomonoester.</text>
        <dbReference type="EC" id="3.1.26.4"/>
    </reaction>
</comment>